<dbReference type="SUPFAM" id="SSF51556">
    <property type="entry name" value="Metallo-dependent hydrolases"/>
    <property type="match status" value="1"/>
</dbReference>
<dbReference type="RefSeq" id="WP_078687807.1">
    <property type="nucleotide sequence ID" value="NZ_FNWT01000011.1"/>
</dbReference>
<evidence type="ECO:0000313" key="2">
    <source>
        <dbReference type="Proteomes" id="UP000199135"/>
    </source>
</evidence>
<comment type="caution">
    <text evidence="1">The sequence shown here is derived from an EMBL/GenBank/DDBJ whole genome shotgun (WGS) entry which is preliminary data.</text>
</comment>
<dbReference type="Pfam" id="PF01244">
    <property type="entry name" value="Peptidase_M19"/>
    <property type="match status" value="1"/>
</dbReference>
<dbReference type="EMBL" id="FNWT01000011">
    <property type="protein sequence ID" value="SEH66455.1"/>
    <property type="molecule type" value="Genomic_DNA"/>
</dbReference>
<reference evidence="1 2" key="1">
    <citation type="submission" date="2016-10" db="EMBL/GenBank/DDBJ databases">
        <authorList>
            <person name="Varghese N."/>
            <person name="Submissions S."/>
        </authorList>
    </citation>
    <scope>NUCLEOTIDE SEQUENCE [LARGE SCALE GENOMIC DNA]</scope>
    <source>
        <strain evidence="1 2">WCP15</strain>
    </source>
</reference>
<dbReference type="Proteomes" id="UP000199135">
    <property type="component" value="Unassembled WGS sequence"/>
</dbReference>
<dbReference type="InterPro" id="IPR032466">
    <property type="entry name" value="Metal_Hydrolase"/>
</dbReference>
<keyword evidence="2" id="KW-1185">Reference proteome</keyword>
<dbReference type="Gene3D" id="3.20.20.140">
    <property type="entry name" value="Metal-dependent hydrolases"/>
    <property type="match status" value="1"/>
</dbReference>
<dbReference type="PANTHER" id="PTHR10443">
    <property type="entry name" value="MICROSOMAL DIPEPTIDASE"/>
    <property type="match status" value="1"/>
</dbReference>
<evidence type="ECO:0000313" key="1">
    <source>
        <dbReference type="EMBL" id="SEH66455.1"/>
    </source>
</evidence>
<dbReference type="PANTHER" id="PTHR10443:SF12">
    <property type="entry name" value="DIPEPTIDASE"/>
    <property type="match status" value="1"/>
</dbReference>
<dbReference type="InterPro" id="IPR008257">
    <property type="entry name" value="Pept_M19"/>
</dbReference>
<dbReference type="PROSITE" id="PS51365">
    <property type="entry name" value="RENAL_DIPEPTIDASE_2"/>
    <property type="match status" value="1"/>
</dbReference>
<sequence>MSEIATKPLRIFDLHCDTLDALCMNDASAFVSLPSIPAGSDMVGNPLQLAAERMATAGQWCQCYAIWVPDDLAGTGLTAHEFYDRVAAYYHGQLAAHPSELHGIRDGRTIEGALAQGGVGCMLTVENGSPLEDGMEVLDQMHADGVKMMTLVWNGQNRIASGNDTQDGMSAFGRSVVRRMERLKMVVDVSHLNDAGFKDLLACSERPFVATHSNSRAICAHPRNLTDYQFRAIADRGGLVGINYYRAFVSERFGLDHGEPGPGRPEVSFDDLSYHIDHMLELDGQGTIALGSDFDGSETPSWLSGAQDLPRFYELIAGRFGADVADDMFFNNAARFFARNEEL</sequence>
<protein>
    <submittedName>
        <fullName evidence="1">Membrane dipeptidase</fullName>
    </submittedName>
</protein>
<accession>A0A1H6K0L7</accession>
<organism evidence="1 2">
    <name type="scientific">Parafannyhessea umbonata</name>
    <dbReference type="NCBI Taxonomy" id="604330"/>
    <lineage>
        <taxon>Bacteria</taxon>
        <taxon>Bacillati</taxon>
        <taxon>Actinomycetota</taxon>
        <taxon>Coriobacteriia</taxon>
        <taxon>Coriobacteriales</taxon>
        <taxon>Atopobiaceae</taxon>
        <taxon>Parafannyhessea</taxon>
    </lineage>
</organism>
<proteinExistence type="predicted"/>
<gene>
    <name evidence="1" type="ORF">SAMN05216447_1115</name>
</gene>
<name>A0A1H6K0L7_9ACTN</name>